<dbReference type="AlphaFoldDB" id="A0A5C9A313"/>
<sequence length="85" mass="8674">MDITIYEMRSLSADELEQVNGGVLPAVGFALALASHIGVGTTTTGLVGHFATGLGLGIATYTMMEHYGGGGGSTPRNSGSKYNSH</sequence>
<comment type="caution">
    <text evidence="1">The sequence shown here is derived from an EMBL/GenBank/DDBJ whole genome shotgun (WGS) entry which is preliminary data.</text>
</comment>
<evidence type="ECO:0000313" key="2">
    <source>
        <dbReference type="Proteomes" id="UP000321933"/>
    </source>
</evidence>
<reference evidence="1 2" key="1">
    <citation type="submission" date="2019-08" db="EMBL/GenBank/DDBJ databases">
        <title>Parahaliea maris sp. nov., isolated from the surface seawater.</title>
        <authorList>
            <person name="Liu Y."/>
        </authorList>
    </citation>
    <scope>NUCLEOTIDE SEQUENCE [LARGE SCALE GENOMIC DNA]</scope>
    <source>
        <strain evidence="1 2">S2-26</strain>
    </source>
</reference>
<keyword evidence="2" id="KW-1185">Reference proteome</keyword>
<dbReference type="EMBL" id="VRYZ01000001">
    <property type="protein sequence ID" value="TXS95106.1"/>
    <property type="molecule type" value="Genomic_DNA"/>
</dbReference>
<accession>A0A5C9A313</accession>
<evidence type="ECO:0000313" key="1">
    <source>
        <dbReference type="EMBL" id="TXS95106.1"/>
    </source>
</evidence>
<dbReference type="RefSeq" id="WP_148062945.1">
    <property type="nucleotide sequence ID" value="NZ_VRYZ01000001.1"/>
</dbReference>
<gene>
    <name evidence="1" type="ORF">FVW59_04200</name>
</gene>
<name>A0A5C9A313_9GAMM</name>
<dbReference type="Proteomes" id="UP000321933">
    <property type="component" value="Unassembled WGS sequence"/>
</dbReference>
<protein>
    <recommendedName>
        <fullName evidence="3">Class IIb bacteriocin, lactobin A/cerein 7B family</fullName>
    </recommendedName>
</protein>
<dbReference type="OrthoDB" id="9886177at2"/>
<organism evidence="1 2">
    <name type="scientific">Parahaliea aestuarii</name>
    <dbReference type="NCBI Taxonomy" id="1852021"/>
    <lineage>
        <taxon>Bacteria</taxon>
        <taxon>Pseudomonadati</taxon>
        <taxon>Pseudomonadota</taxon>
        <taxon>Gammaproteobacteria</taxon>
        <taxon>Cellvibrionales</taxon>
        <taxon>Halieaceae</taxon>
        <taxon>Parahaliea</taxon>
    </lineage>
</organism>
<proteinExistence type="predicted"/>
<evidence type="ECO:0008006" key="3">
    <source>
        <dbReference type="Google" id="ProtNLM"/>
    </source>
</evidence>